<evidence type="ECO:0000313" key="3">
    <source>
        <dbReference type="EMBL" id="WIA20495.1"/>
    </source>
</evidence>
<proteinExistence type="predicted"/>
<dbReference type="SUPFAM" id="SSF81995">
    <property type="entry name" value="beta-sandwich domain of Sec23/24"/>
    <property type="match status" value="1"/>
</dbReference>
<feature type="region of interest" description="Disordered" evidence="1">
    <location>
        <begin position="192"/>
        <end position="218"/>
    </location>
</feature>
<dbReference type="Proteomes" id="UP001244341">
    <property type="component" value="Chromosome 12b"/>
</dbReference>
<reference evidence="3 4" key="1">
    <citation type="submission" date="2023-05" db="EMBL/GenBank/DDBJ databases">
        <title>A 100% complete, gapless, phased diploid assembly of the Scenedesmus obliquus UTEX 3031 genome.</title>
        <authorList>
            <person name="Biondi T.C."/>
            <person name="Hanschen E.R."/>
            <person name="Kwon T."/>
            <person name="Eng W."/>
            <person name="Kruse C.P.S."/>
            <person name="Koehler S.I."/>
            <person name="Kunde Y."/>
            <person name="Gleasner C.D."/>
            <person name="You Mak K.T."/>
            <person name="Polle J."/>
            <person name="Hovde B.T."/>
            <person name="Starkenburg S.R."/>
        </authorList>
    </citation>
    <scope>NUCLEOTIDE SEQUENCE [LARGE SCALE GENOMIC DNA]</scope>
    <source>
        <strain evidence="3 4">DOE0152z</strain>
    </source>
</reference>
<name>A0ABY8UH92_TETOB</name>
<dbReference type="Gene3D" id="1.25.40.420">
    <property type="match status" value="1"/>
</dbReference>
<evidence type="ECO:0000256" key="1">
    <source>
        <dbReference type="SAM" id="MobiDB-lite"/>
    </source>
</evidence>
<feature type="domain" description="BACK" evidence="2">
    <location>
        <begin position="136"/>
        <end position="181"/>
    </location>
</feature>
<evidence type="ECO:0000259" key="2">
    <source>
        <dbReference type="Pfam" id="PF07707"/>
    </source>
</evidence>
<dbReference type="InterPro" id="IPR011333">
    <property type="entry name" value="SKP1/BTB/POZ_sf"/>
</dbReference>
<sequence length="484" mass="53255">MLVGEDEAHVAEALVEFMYTGELPALGLDDMLRLMRLHHTKQYTGELPALGHDDMLRLMRLSDRFQVKNCPAACARRFADTPMEELSLETVCAIFEWPGFLQEAQPFAGVSSKAWAKLLDVFGDLEAAWQDSARWQQFLGLPIKAVKKLLASDQLAVVSENTVLVALAGWLEAHARSSTSCSSNAAGVPGNVGSSAALGGGGEAAQQHQQQQQQQQQQQPQQQQLQVQQGWGAAANAAQQLQQQQLAHKELAELVRLQHLSPAFLGSVLKRLPVMANVATTEALMAAARYAAANEATRNKLHSMPSRFPRMKVLYAAPRARSAVTRLQFEWVLELAAVKAMIAQFRASKVTVDRYSEPHYFNGFQWQLVLQVLEPPAKPQANSAAAAASASSIDVFVGTTARIAIGSATHLPDVLYFRGQLAAREVVSGDFSFVNRMESGFVCGTAGWGFRNFLRITDWDSEQALRRFFYDGKIHLRCSIDQCE</sequence>
<dbReference type="InterPro" id="IPR045890">
    <property type="entry name" value="POB1-like"/>
</dbReference>
<feature type="compositionally biased region" description="Low complexity" evidence="1">
    <location>
        <begin position="204"/>
        <end position="218"/>
    </location>
</feature>
<gene>
    <name evidence="3" type="ORF">OEZ85_004893</name>
</gene>
<protein>
    <recommendedName>
        <fullName evidence="2">BACK domain-containing protein</fullName>
    </recommendedName>
</protein>
<dbReference type="EMBL" id="CP126219">
    <property type="protein sequence ID" value="WIA20495.1"/>
    <property type="molecule type" value="Genomic_DNA"/>
</dbReference>
<dbReference type="PANTHER" id="PTHR46336:SF3">
    <property type="entry name" value="BTB_POZ DOMAIN-CONTAINING PROTEIN POB1"/>
    <property type="match status" value="1"/>
</dbReference>
<dbReference type="PANTHER" id="PTHR46336">
    <property type="entry name" value="OS02G0260700 PROTEIN"/>
    <property type="match status" value="1"/>
</dbReference>
<accession>A0ABY8UH92</accession>
<dbReference type="InterPro" id="IPR011705">
    <property type="entry name" value="BACK"/>
</dbReference>
<organism evidence="3 4">
    <name type="scientific">Tetradesmus obliquus</name>
    <name type="common">Green alga</name>
    <name type="synonym">Acutodesmus obliquus</name>
    <dbReference type="NCBI Taxonomy" id="3088"/>
    <lineage>
        <taxon>Eukaryota</taxon>
        <taxon>Viridiplantae</taxon>
        <taxon>Chlorophyta</taxon>
        <taxon>core chlorophytes</taxon>
        <taxon>Chlorophyceae</taxon>
        <taxon>CS clade</taxon>
        <taxon>Sphaeropleales</taxon>
        <taxon>Scenedesmaceae</taxon>
        <taxon>Tetradesmus</taxon>
    </lineage>
</organism>
<evidence type="ECO:0000313" key="4">
    <source>
        <dbReference type="Proteomes" id="UP001244341"/>
    </source>
</evidence>
<keyword evidence="4" id="KW-1185">Reference proteome</keyword>
<dbReference type="Pfam" id="PF07707">
    <property type="entry name" value="BACK"/>
    <property type="match status" value="1"/>
</dbReference>
<dbReference type="Gene3D" id="3.30.710.10">
    <property type="entry name" value="Potassium Channel Kv1.1, Chain A"/>
    <property type="match status" value="1"/>
</dbReference>